<feature type="transmembrane region" description="Helical" evidence="7">
    <location>
        <begin position="47"/>
        <end position="67"/>
    </location>
</feature>
<keyword evidence="6 7" id="KW-0472">Membrane</keyword>
<dbReference type="Gene3D" id="1.20.1720.10">
    <property type="entry name" value="Multidrug resistance protein D"/>
    <property type="match status" value="1"/>
</dbReference>
<dbReference type="NCBIfam" id="NF007799">
    <property type="entry name" value="PRK10504.1"/>
    <property type="match status" value="1"/>
</dbReference>
<evidence type="ECO:0000256" key="3">
    <source>
        <dbReference type="ARBA" id="ARBA00022475"/>
    </source>
</evidence>
<dbReference type="PANTHER" id="PTHR42718">
    <property type="entry name" value="MAJOR FACILITATOR SUPERFAMILY MULTIDRUG TRANSPORTER MFSC"/>
    <property type="match status" value="1"/>
</dbReference>
<dbReference type="InterPro" id="IPR004638">
    <property type="entry name" value="EmrB-like"/>
</dbReference>
<evidence type="ECO:0000256" key="1">
    <source>
        <dbReference type="ARBA" id="ARBA00004651"/>
    </source>
</evidence>
<feature type="transmembrane region" description="Helical" evidence="7">
    <location>
        <begin position="12"/>
        <end position="35"/>
    </location>
</feature>
<reference evidence="10" key="1">
    <citation type="submission" date="2018-09" db="EMBL/GenBank/DDBJ databases">
        <authorList>
            <person name="Zhu H."/>
        </authorList>
    </citation>
    <scope>NUCLEOTIDE SEQUENCE [LARGE SCALE GENOMIC DNA]</scope>
    <source>
        <strain evidence="10">K1S02-23</strain>
    </source>
</reference>
<evidence type="ECO:0000256" key="5">
    <source>
        <dbReference type="ARBA" id="ARBA00022989"/>
    </source>
</evidence>
<feature type="transmembrane region" description="Helical" evidence="7">
    <location>
        <begin position="434"/>
        <end position="454"/>
    </location>
</feature>
<keyword evidence="5 7" id="KW-1133">Transmembrane helix</keyword>
<gene>
    <name evidence="9" type="ORF">D3878_16000</name>
</gene>
<dbReference type="RefSeq" id="WP_119786398.1">
    <property type="nucleotide sequence ID" value="NZ_QYUQ01000002.1"/>
</dbReference>
<dbReference type="Pfam" id="PF07690">
    <property type="entry name" value="MFS_1"/>
    <property type="match status" value="1"/>
</dbReference>
<accession>A0A3A3G324</accession>
<keyword evidence="10" id="KW-1185">Reference proteome</keyword>
<feature type="transmembrane region" description="Helical" evidence="7">
    <location>
        <begin position="165"/>
        <end position="186"/>
    </location>
</feature>
<organism evidence="9 10">
    <name type="scientific">Noviherbaspirillum sedimenti</name>
    <dbReference type="NCBI Taxonomy" id="2320865"/>
    <lineage>
        <taxon>Bacteria</taxon>
        <taxon>Pseudomonadati</taxon>
        <taxon>Pseudomonadota</taxon>
        <taxon>Betaproteobacteria</taxon>
        <taxon>Burkholderiales</taxon>
        <taxon>Oxalobacteraceae</taxon>
        <taxon>Noviherbaspirillum</taxon>
    </lineage>
</organism>
<dbReference type="NCBIfam" id="TIGR00711">
    <property type="entry name" value="efflux_EmrB"/>
    <property type="match status" value="1"/>
</dbReference>
<feature type="domain" description="Major facilitator superfamily (MFS) profile" evidence="8">
    <location>
        <begin position="13"/>
        <end position="461"/>
    </location>
</feature>
<comment type="subcellular location">
    <subcellularLocation>
        <location evidence="1">Cell membrane</location>
        <topology evidence="1">Multi-pass membrane protein</topology>
    </subcellularLocation>
</comment>
<dbReference type="PANTHER" id="PTHR42718:SF46">
    <property type="entry name" value="BLR6921 PROTEIN"/>
    <property type="match status" value="1"/>
</dbReference>
<dbReference type="InterPro" id="IPR020846">
    <property type="entry name" value="MFS_dom"/>
</dbReference>
<feature type="transmembrane region" description="Helical" evidence="7">
    <location>
        <begin position="229"/>
        <end position="246"/>
    </location>
</feature>
<dbReference type="PROSITE" id="PS50850">
    <property type="entry name" value="MFS"/>
    <property type="match status" value="1"/>
</dbReference>
<dbReference type="EMBL" id="QYUQ01000002">
    <property type="protein sequence ID" value="RJG02898.1"/>
    <property type="molecule type" value="Genomic_DNA"/>
</dbReference>
<dbReference type="InterPro" id="IPR036259">
    <property type="entry name" value="MFS_trans_sf"/>
</dbReference>
<evidence type="ECO:0000313" key="10">
    <source>
        <dbReference type="Proteomes" id="UP000266327"/>
    </source>
</evidence>
<feature type="transmembrane region" description="Helical" evidence="7">
    <location>
        <begin position="402"/>
        <end position="422"/>
    </location>
</feature>
<dbReference type="Gene3D" id="1.20.1250.20">
    <property type="entry name" value="MFS general substrate transporter like domains"/>
    <property type="match status" value="1"/>
</dbReference>
<protein>
    <submittedName>
        <fullName evidence="9">DHA2 family efflux MFS transporter permease subunit</fullName>
    </submittedName>
</protein>
<keyword evidence="3" id="KW-1003">Cell membrane</keyword>
<evidence type="ECO:0000256" key="6">
    <source>
        <dbReference type="ARBA" id="ARBA00023136"/>
    </source>
</evidence>
<comment type="caution">
    <text evidence="9">The sequence shown here is derived from an EMBL/GenBank/DDBJ whole genome shotgun (WGS) entry which is preliminary data.</text>
</comment>
<dbReference type="SUPFAM" id="SSF103473">
    <property type="entry name" value="MFS general substrate transporter"/>
    <property type="match status" value="1"/>
</dbReference>
<keyword evidence="2" id="KW-0813">Transport</keyword>
<keyword evidence="4 7" id="KW-0812">Transmembrane</keyword>
<dbReference type="PRINTS" id="PR01036">
    <property type="entry name" value="TCRTETB"/>
</dbReference>
<dbReference type="AlphaFoldDB" id="A0A3A3G324"/>
<dbReference type="CDD" id="cd17503">
    <property type="entry name" value="MFS_LmrB_MDR_like"/>
    <property type="match status" value="1"/>
</dbReference>
<sequence length="475" mass="50202">MAITKTENSQGMLLWLVAIGFFMQTLDATIINTALPAMAQSLGESPLRMQSVIIAYALAMATLIPASGWIADRFGTRRVYLAALALFTIGSLLCAYAPSLSWLTAARALQGAGGAMLLPVGRLAVLRAFPREKFLPAMAFVAVPGLIGPLLGPTLGGWLVEYASWHWIFLINIPIGLIGGGAAMALMPDFRADTVERFDFAGYGLLAASMVMISLALDGMADMRMRQAIVLLLIMFGLVCLTAYWLRAVRHPAPLFPLDLFKVNSFSVGAIGNLFARIGTSSMPFMIPLLLQVNLGYSAFHAGMMMIPVAVGGMLVKRIAAPLVKIAGYRKVLIANTVLVGALIASFALFSDTMPLWLRLLQLGFFGAINSLQFSAMNAVTLKDLPAPLASSGNSLHSMVQMLSMSLGVAAAGGMLATFTGLLAPAPTGSALPAFQATFICVGLITACSAWIFWQLPPDNGPGKPSGTAPDAELA</sequence>
<evidence type="ECO:0000313" key="9">
    <source>
        <dbReference type="EMBL" id="RJG02898.1"/>
    </source>
</evidence>
<proteinExistence type="predicted"/>
<evidence type="ECO:0000256" key="2">
    <source>
        <dbReference type="ARBA" id="ARBA00022448"/>
    </source>
</evidence>
<name>A0A3A3G324_9BURK</name>
<evidence type="ECO:0000256" key="4">
    <source>
        <dbReference type="ARBA" id="ARBA00022692"/>
    </source>
</evidence>
<evidence type="ECO:0000259" key="8">
    <source>
        <dbReference type="PROSITE" id="PS50850"/>
    </source>
</evidence>
<dbReference type="InterPro" id="IPR011701">
    <property type="entry name" value="MFS"/>
</dbReference>
<evidence type="ECO:0000256" key="7">
    <source>
        <dbReference type="SAM" id="Phobius"/>
    </source>
</evidence>
<dbReference type="GO" id="GO:0022857">
    <property type="term" value="F:transmembrane transporter activity"/>
    <property type="evidence" value="ECO:0007669"/>
    <property type="project" value="InterPro"/>
</dbReference>
<feature type="transmembrane region" description="Helical" evidence="7">
    <location>
        <begin position="79"/>
        <end position="99"/>
    </location>
</feature>
<dbReference type="OrthoDB" id="9807274at2"/>
<feature type="transmembrane region" description="Helical" evidence="7">
    <location>
        <begin position="332"/>
        <end position="350"/>
    </location>
</feature>
<feature type="transmembrane region" description="Helical" evidence="7">
    <location>
        <begin position="198"/>
        <end position="217"/>
    </location>
</feature>
<dbReference type="GO" id="GO:0005886">
    <property type="term" value="C:plasma membrane"/>
    <property type="evidence" value="ECO:0007669"/>
    <property type="project" value="UniProtKB-SubCell"/>
</dbReference>
<feature type="transmembrane region" description="Helical" evidence="7">
    <location>
        <begin position="299"/>
        <end position="320"/>
    </location>
</feature>
<feature type="transmembrane region" description="Helical" evidence="7">
    <location>
        <begin position="137"/>
        <end position="159"/>
    </location>
</feature>
<dbReference type="Proteomes" id="UP000266327">
    <property type="component" value="Unassembled WGS sequence"/>
</dbReference>